<name>A0ABQ4ZWR9_9ASTR</name>
<keyword evidence="4" id="KW-1185">Reference proteome</keyword>
<gene>
    <name evidence="3" type="ORF">Tco_0800398</name>
</gene>
<keyword evidence="3" id="KW-0695">RNA-directed DNA polymerase</keyword>
<sequence length="225" mass="24951">MILIPISEGAARTWLEKEPPNSIITWNDLVSKFMNHFFPPSRTTNLRNEITRFQQRFTGGNFLTRNTQKALTIIENKSKVRTSKNKPQDSSASGSSSQNDAITTLAKQVGALVSSMNKLIHYIQEGCETCGGPHPYYECQATIGYTQDVLHERHQCALLSNTKPNPREQVNSITTRSGLTTAEPFIPPRVPPTPGEELKKEPETLMDEVHTTSPTSTAHVPPPGI</sequence>
<feature type="compositionally biased region" description="Basic and acidic residues" evidence="1">
    <location>
        <begin position="196"/>
        <end position="210"/>
    </location>
</feature>
<organism evidence="3 4">
    <name type="scientific">Tanacetum coccineum</name>
    <dbReference type="NCBI Taxonomy" id="301880"/>
    <lineage>
        <taxon>Eukaryota</taxon>
        <taxon>Viridiplantae</taxon>
        <taxon>Streptophyta</taxon>
        <taxon>Embryophyta</taxon>
        <taxon>Tracheophyta</taxon>
        <taxon>Spermatophyta</taxon>
        <taxon>Magnoliopsida</taxon>
        <taxon>eudicotyledons</taxon>
        <taxon>Gunneridae</taxon>
        <taxon>Pentapetalae</taxon>
        <taxon>asterids</taxon>
        <taxon>campanulids</taxon>
        <taxon>Asterales</taxon>
        <taxon>Asteraceae</taxon>
        <taxon>Asteroideae</taxon>
        <taxon>Anthemideae</taxon>
        <taxon>Anthemidinae</taxon>
        <taxon>Tanacetum</taxon>
    </lineage>
</organism>
<dbReference type="InterPro" id="IPR005162">
    <property type="entry name" value="Retrotrans_gag_dom"/>
</dbReference>
<feature type="region of interest" description="Disordered" evidence="1">
    <location>
        <begin position="77"/>
        <end position="99"/>
    </location>
</feature>
<reference evidence="3" key="2">
    <citation type="submission" date="2022-01" db="EMBL/GenBank/DDBJ databases">
        <authorList>
            <person name="Yamashiro T."/>
            <person name="Shiraishi A."/>
            <person name="Satake H."/>
            <person name="Nakayama K."/>
        </authorList>
    </citation>
    <scope>NUCLEOTIDE SEQUENCE</scope>
</reference>
<dbReference type="Proteomes" id="UP001151760">
    <property type="component" value="Unassembled WGS sequence"/>
</dbReference>
<keyword evidence="3" id="KW-0808">Transferase</keyword>
<feature type="compositionally biased region" description="Pro residues" evidence="1">
    <location>
        <begin position="185"/>
        <end position="194"/>
    </location>
</feature>
<evidence type="ECO:0000313" key="4">
    <source>
        <dbReference type="Proteomes" id="UP001151760"/>
    </source>
</evidence>
<dbReference type="PANTHER" id="PTHR33223:SF11">
    <property type="entry name" value="ELEMENT PROTEIN, PUTATIVE-RELATED"/>
    <property type="match status" value="1"/>
</dbReference>
<dbReference type="EMBL" id="BQNB010011656">
    <property type="protein sequence ID" value="GJS93430.1"/>
    <property type="molecule type" value="Genomic_DNA"/>
</dbReference>
<evidence type="ECO:0000313" key="3">
    <source>
        <dbReference type="EMBL" id="GJS93430.1"/>
    </source>
</evidence>
<dbReference type="PANTHER" id="PTHR33223">
    <property type="entry name" value="CCHC-TYPE DOMAIN-CONTAINING PROTEIN"/>
    <property type="match status" value="1"/>
</dbReference>
<feature type="domain" description="Retrotransposon gag" evidence="2">
    <location>
        <begin position="8"/>
        <end position="55"/>
    </location>
</feature>
<feature type="region of interest" description="Disordered" evidence="1">
    <location>
        <begin position="177"/>
        <end position="225"/>
    </location>
</feature>
<comment type="caution">
    <text evidence="3">The sequence shown here is derived from an EMBL/GenBank/DDBJ whole genome shotgun (WGS) entry which is preliminary data.</text>
</comment>
<reference evidence="3" key="1">
    <citation type="journal article" date="2022" name="Int. J. Mol. Sci.">
        <title>Draft Genome of Tanacetum Coccineum: Genomic Comparison of Closely Related Tanacetum-Family Plants.</title>
        <authorList>
            <person name="Yamashiro T."/>
            <person name="Shiraishi A."/>
            <person name="Nakayama K."/>
            <person name="Satake H."/>
        </authorList>
    </citation>
    <scope>NUCLEOTIDE SEQUENCE</scope>
</reference>
<keyword evidence="3" id="KW-0548">Nucleotidyltransferase</keyword>
<protein>
    <submittedName>
        <fullName evidence="3">Reverse transcriptase domain-containing protein</fullName>
    </submittedName>
</protein>
<proteinExistence type="predicted"/>
<evidence type="ECO:0000256" key="1">
    <source>
        <dbReference type="SAM" id="MobiDB-lite"/>
    </source>
</evidence>
<accession>A0ABQ4ZWR9</accession>
<dbReference type="Pfam" id="PF03732">
    <property type="entry name" value="Retrotrans_gag"/>
    <property type="match status" value="1"/>
</dbReference>
<evidence type="ECO:0000259" key="2">
    <source>
        <dbReference type="Pfam" id="PF03732"/>
    </source>
</evidence>
<dbReference type="GO" id="GO:0003964">
    <property type="term" value="F:RNA-directed DNA polymerase activity"/>
    <property type="evidence" value="ECO:0007669"/>
    <property type="project" value="UniProtKB-KW"/>
</dbReference>